<sequence>MRLYGTINYFEWAQFKRAEFKSFDLIPIIDGTLTESAPLTVNTSRSEVRKAVDYQHKNSHARKLIIDSLSDDVYAGVFANLVPDDALLSNTKSLWDKLKTTYQEKDVVAQHLSLQHTLSQKWDATKPLEVHLQIFTRTMLHLNTLASSHGLETIPEWYQIFMLKDSIEGVDKGIHRKLAEVVGKGQMAKLSKHKMKDLAGDMVEGRQWVRELEMRRGGKPGVGNEKVEEAKA</sequence>
<keyword evidence="2" id="KW-1185">Reference proteome</keyword>
<proteinExistence type="predicted"/>
<evidence type="ECO:0000313" key="2">
    <source>
        <dbReference type="Proteomes" id="UP000800200"/>
    </source>
</evidence>
<dbReference type="Proteomes" id="UP000800200">
    <property type="component" value="Unassembled WGS sequence"/>
</dbReference>
<dbReference type="AlphaFoldDB" id="A0A6A6EUC3"/>
<accession>A0A6A6EUC3</accession>
<dbReference type="Pfam" id="PF14223">
    <property type="entry name" value="Retrotran_gag_2"/>
    <property type="match status" value="1"/>
</dbReference>
<dbReference type="OrthoDB" id="5544992at2759"/>
<evidence type="ECO:0000313" key="1">
    <source>
        <dbReference type="EMBL" id="KAF2194603.1"/>
    </source>
</evidence>
<organism evidence="1 2">
    <name type="scientific">Zopfia rhizophila CBS 207.26</name>
    <dbReference type="NCBI Taxonomy" id="1314779"/>
    <lineage>
        <taxon>Eukaryota</taxon>
        <taxon>Fungi</taxon>
        <taxon>Dikarya</taxon>
        <taxon>Ascomycota</taxon>
        <taxon>Pezizomycotina</taxon>
        <taxon>Dothideomycetes</taxon>
        <taxon>Dothideomycetes incertae sedis</taxon>
        <taxon>Zopfiaceae</taxon>
        <taxon>Zopfia</taxon>
    </lineage>
</organism>
<name>A0A6A6EUC3_9PEZI</name>
<protein>
    <submittedName>
        <fullName evidence="1">Uncharacterized protein</fullName>
    </submittedName>
</protein>
<dbReference type="EMBL" id="ML994611">
    <property type="protein sequence ID" value="KAF2194603.1"/>
    <property type="molecule type" value="Genomic_DNA"/>
</dbReference>
<reference evidence="1" key="1">
    <citation type="journal article" date="2020" name="Stud. Mycol.">
        <title>101 Dothideomycetes genomes: a test case for predicting lifestyles and emergence of pathogens.</title>
        <authorList>
            <person name="Haridas S."/>
            <person name="Albert R."/>
            <person name="Binder M."/>
            <person name="Bloem J."/>
            <person name="Labutti K."/>
            <person name="Salamov A."/>
            <person name="Andreopoulos B."/>
            <person name="Baker S."/>
            <person name="Barry K."/>
            <person name="Bills G."/>
            <person name="Bluhm B."/>
            <person name="Cannon C."/>
            <person name="Castanera R."/>
            <person name="Culley D."/>
            <person name="Daum C."/>
            <person name="Ezra D."/>
            <person name="Gonzalez J."/>
            <person name="Henrissat B."/>
            <person name="Kuo A."/>
            <person name="Liang C."/>
            <person name="Lipzen A."/>
            <person name="Lutzoni F."/>
            <person name="Magnuson J."/>
            <person name="Mondo S."/>
            <person name="Nolan M."/>
            <person name="Ohm R."/>
            <person name="Pangilinan J."/>
            <person name="Park H.-J."/>
            <person name="Ramirez L."/>
            <person name="Alfaro M."/>
            <person name="Sun H."/>
            <person name="Tritt A."/>
            <person name="Yoshinaga Y."/>
            <person name="Zwiers L.-H."/>
            <person name="Turgeon B."/>
            <person name="Goodwin S."/>
            <person name="Spatafora J."/>
            <person name="Crous P."/>
            <person name="Grigoriev I."/>
        </authorList>
    </citation>
    <scope>NUCLEOTIDE SEQUENCE</scope>
    <source>
        <strain evidence="1">CBS 207.26</strain>
    </source>
</reference>
<gene>
    <name evidence="1" type="ORF">K469DRAFT_130518</name>
</gene>